<dbReference type="GO" id="GO:0016787">
    <property type="term" value="F:hydrolase activity"/>
    <property type="evidence" value="ECO:0007669"/>
    <property type="project" value="UniProtKB-KW"/>
</dbReference>
<name>A0A4Y5QND1_9VIRU</name>
<dbReference type="InterPro" id="IPR049912">
    <property type="entry name" value="CRESS_DNA_REP"/>
</dbReference>
<dbReference type="GO" id="GO:0005198">
    <property type="term" value="F:structural molecule activity"/>
    <property type="evidence" value="ECO:0007669"/>
    <property type="project" value="InterPro"/>
</dbReference>
<dbReference type="GO" id="GO:0004519">
    <property type="term" value="F:endonuclease activity"/>
    <property type="evidence" value="ECO:0007669"/>
    <property type="project" value="UniProtKB-KW"/>
</dbReference>
<dbReference type="GO" id="GO:0016779">
    <property type="term" value="F:nucleotidyltransferase activity"/>
    <property type="evidence" value="ECO:0007669"/>
    <property type="project" value="UniProtKB-KW"/>
</dbReference>
<dbReference type="GO" id="GO:0006260">
    <property type="term" value="P:DNA replication"/>
    <property type="evidence" value="ECO:0007669"/>
    <property type="project" value="UniProtKB-KW"/>
</dbReference>
<dbReference type="Proteomes" id="UP000677555">
    <property type="component" value="Segment"/>
</dbReference>
<reference evidence="14" key="1">
    <citation type="submission" date="2019-01" db="EMBL/GenBank/DDBJ databases">
        <title>Unraveling the ssDNA virome of the New Zealand blackfly.</title>
        <authorList>
            <person name="Kraberger S."/>
            <person name="Waits K."/>
            <person name="Fontenele R."/>
            <person name="Walters M."/>
            <person name="Varsani A."/>
        </authorList>
    </citation>
    <scope>NUCLEOTIDE SEQUENCE</scope>
    <source>
        <strain evidence="14">SF02_767</strain>
    </source>
</reference>
<comment type="subcellular location">
    <subcellularLocation>
        <location evidence="1">Host nucleus</location>
    </subcellularLocation>
</comment>
<organism evidence="14 15">
    <name type="scientific">Blackfly genomovirus 7</name>
    <dbReference type="NCBI Taxonomy" id="2586206"/>
    <lineage>
        <taxon>Viruses</taxon>
        <taxon>Monodnaviria</taxon>
        <taxon>Shotokuvirae</taxon>
        <taxon>Cressdnaviricota</taxon>
        <taxon>Repensiviricetes</taxon>
        <taxon>Geplafuvirales</taxon>
        <taxon>Genomoviridae</taxon>
        <taxon>Gemycircularvirus</taxon>
        <taxon>Gemycircularvirus austro2</taxon>
    </lineage>
</organism>
<evidence type="ECO:0000256" key="9">
    <source>
        <dbReference type="ARBA" id="ARBA00022759"/>
    </source>
</evidence>
<evidence type="ECO:0000313" key="15">
    <source>
        <dbReference type="Proteomes" id="UP000677555"/>
    </source>
</evidence>
<dbReference type="RefSeq" id="YP_010798190.1">
    <property type="nucleotide sequence ID" value="NC_076353.1"/>
</dbReference>
<evidence type="ECO:0000256" key="8">
    <source>
        <dbReference type="ARBA" id="ARBA00022741"/>
    </source>
</evidence>
<dbReference type="SUPFAM" id="SSF55464">
    <property type="entry name" value="Origin of replication-binding domain, RBD-like"/>
    <property type="match status" value="1"/>
</dbReference>
<dbReference type="GeneID" id="80536285"/>
<keyword evidence="5" id="KW-0235">DNA replication</keyword>
<dbReference type="Pfam" id="PF00799">
    <property type="entry name" value="Gemini_AL1"/>
    <property type="match status" value="1"/>
</dbReference>
<evidence type="ECO:0000256" key="10">
    <source>
        <dbReference type="ARBA" id="ARBA00022801"/>
    </source>
</evidence>
<gene>
    <name evidence="14" type="primary">rep</name>
</gene>
<evidence type="ECO:0000256" key="4">
    <source>
        <dbReference type="ARBA" id="ARBA00022695"/>
    </source>
</evidence>
<evidence type="ECO:0000256" key="3">
    <source>
        <dbReference type="ARBA" id="ARBA00022679"/>
    </source>
</evidence>
<keyword evidence="10" id="KW-0378">Hydrolase</keyword>
<evidence type="ECO:0000256" key="11">
    <source>
        <dbReference type="ARBA" id="ARBA00023124"/>
    </source>
</evidence>
<feature type="domain" description="CRESS-DNA virus Rep endonuclease" evidence="13">
    <location>
        <begin position="4"/>
        <end position="103"/>
    </location>
</feature>
<sequence>MSFAFNSRYVLLTYSQSGDLDEWAVLDRISELGGECIIARENHADGGTHLHVFVDFGRKFRSRKADVFDVDGRHPNVSASRGTPEKGFDYAIKDGDVVAGGLARPNRAVSSGSTYSKWSEIESAESRGEFFELLAELDPESLIKSFTSVTKFADWKFARDPPKYESPAGIEFIGGEVDGRDDWLSQSGIGSGEPLIGRCMSICVYGESRTGKTLWARSLGPHIYCVGLVSGDECLKYGDVEYAVFDDLRGGIKFFPSFKEWLGCQAWVTVKCLYREPKLVPWGKPSIWLSNVDPRMGMESADIEWMDKNCIFVRVDDPIFRANSTSSVT</sequence>
<keyword evidence="7" id="KW-0479">Metal-binding</keyword>
<keyword evidence="8" id="KW-0547">Nucleotide-binding</keyword>
<keyword evidence="11" id="KW-0190">Covalent protein-DNA linkage</keyword>
<accession>A0A4Y5QND1</accession>
<proteinExistence type="predicted"/>
<dbReference type="GO" id="GO:0046872">
    <property type="term" value="F:metal ion binding"/>
    <property type="evidence" value="ECO:0007669"/>
    <property type="project" value="UniProtKB-KW"/>
</dbReference>
<keyword evidence="12" id="KW-0238">DNA-binding</keyword>
<dbReference type="PRINTS" id="PR00228">
    <property type="entry name" value="GEMCOATCLVL1"/>
</dbReference>
<evidence type="ECO:0000256" key="12">
    <source>
        <dbReference type="ARBA" id="ARBA00023125"/>
    </source>
</evidence>
<keyword evidence="2" id="KW-1048">Host nucleus</keyword>
<evidence type="ECO:0000256" key="6">
    <source>
        <dbReference type="ARBA" id="ARBA00022722"/>
    </source>
</evidence>
<dbReference type="Gene3D" id="3.40.1310.20">
    <property type="match status" value="1"/>
</dbReference>
<dbReference type="GO" id="GO:0042025">
    <property type="term" value="C:host cell nucleus"/>
    <property type="evidence" value="ECO:0007669"/>
    <property type="project" value="UniProtKB-SubCell"/>
</dbReference>
<evidence type="ECO:0000256" key="2">
    <source>
        <dbReference type="ARBA" id="ARBA00022562"/>
    </source>
</evidence>
<keyword evidence="3" id="KW-0808">Transferase</keyword>
<evidence type="ECO:0000259" key="13">
    <source>
        <dbReference type="PROSITE" id="PS52020"/>
    </source>
</evidence>
<dbReference type="PROSITE" id="PS52020">
    <property type="entry name" value="CRESS_DNA_REP"/>
    <property type="match status" value="1"/>
</dbReference>
<dbReference type="GO" id="GO:0003677">
    <property type="term" value="F:DNA binding"/>
    <property type="evidence" value="ECO:0007669"/>
    <property type="project" value="UniProtKB-KW"/>
</dbReference>
<keyword evidence="15" id="KW-1185">Reference proteome</keyword>
<keyword evidence="6" id="KW-0540">Nuclease</keyword>
<evidence type="ECO:0000313" key="14">
    <source>
        <dbReference type="EMBL" id="QCX35069.1"/>
    </source>
</evidence>
<evidence type="ECO:0000256" key="1">
    <source>
        <dbReference type="ARBA" id="ARBA00004147"/>
    </source>
</evidence>
<keyword evidence="9" id="KW-0255">Endonuclease</keyword>
<evidence type="ECO:0000256" key="5">
    <source>
        <dbReference type="ARBA" id="ARBA00022705"/>
    </source>
</evidence>
<dbReference type="KEGG" id="vg:80536285"/>
<protein>
    <submittedName>
        <fullName evidence="14">Replication-associated protein</fullName>
    </submittedName>
</protein>
<dbReference type="GO" id="GO:0000166">
    <property type="term" value="F:nucleotide binding"/>
    <property type="evidence" value="ECO:0007669"/>
    <property type="project" value="UniProtKB-KW"/>
</dbReference>
<keyword evidence="4" id="KW-0548">Nucleotidyltransferase</keyword>
<evidence type="ECO:0000256" key="7">
    <source>
        <dbReference type="ARBA" id="ARBA00022723"/>
    </source>
</evidence>
<dbReference type="InterPro" id="IPR001301">
    <property type="entry name" value="Gemini_AL1_CLV"/>
</dbReference>
<dbReference type="EMBL" id="MK433239">
    <property type="protein sequence ID" value="QCX35069.1"/>
    <property type="molecule type" value="Genomic_DNA"/>
</dbReference>